<keyword evidence="2" id="KW-1185">Reference proteome</keyword>
<reference evidence="1" key="1">
    <citation type="submission" date="2020-08" db="EMBL/GenBank/DDBJ databases">
        <title>Multicomponent nature underlies the extraordinary mechanical properties of spider dragline silk.</title>
        <authorList>
            <person name="Kono N."/>
            <person name="Nakamura H."/>
            <person name="Mori M."/>
            <person name="Yoshida Y."/>
            <person name="Ohtoshi R."/>
            <person name="Malay A.D."/>
            <person name="Moran D.A.P."/>
            <person name="Tomita M."/>
            <person name="Numata K."/>
            <person name="Arakawa K."/>
        </authorList>
    </citation>
    <scope>NUCLEOTIDE SEQUENCE</scope>
</reference>
<name>A0A8X6MNS0_NEPPI</name>
<organism evidence="1 2">
    <name type="scientific">Nephila pilipes</name>
    <name type="common">Giant wood spider</name>
    <name type="synonym">Nephila maculata</name>
    <dbReference type="NCBI Taxonomy" id="299642"/>
    <lineage>
        <taxon>Eukaryota</taxon>
        <taxon>Metazoa</taxon>
        <taxon>Ecdysozoa</taxon>
        <taxon>Arthropoda</taxon>
        <taxon>Chelicerata</taxon>
        <taxon>Arachnida</taxon>
        <taxon>Araneae</taxon>
        <taxon>Araneomorphae</taxon>
        <taxon>Entelegynae</taxon>
        <taxon>Araneoidea</taxon>
        <taxon>Nephilidae</taxon>
        <taxon>Nephila</taxon>
    </lineage>
</organism>
<sequence length="67" mass="7748">MGYLVWWNTSHISRNSALKLHTHPTHSLTEAHSSGFISFQLFWFSGKRDWQIRSCSGKSTQACRSIH</sequence>
<feature type="non-terminal residue" evidence="1">
    <location>
        <position position="67"/>
    </location>
</feature>
<evidence type="ECO:0000313" key="1">
    <source>
        <dbReference type="EMBL" id="GFS70102.1"/>
    </source>
</evidence>
<evidence type="ECO:0000313" key="2">
    <source>
        <dbReference type="Proteomes" id="UP000887013"/>
    </source>
</evidence>
<dbReference type="Proteomes" id="UP000887013">
    <property type="component" value="Unassembled WGS sequence"/>
</dbReference>
<proteinExistence type="predicted"/>
<gene>
    <name evidence="1" type="ORF">NPIL_611111</name>
</gene>
<protein>
    <submittedName>
        <fullName evidence="1">Uncharacterized protein</fullName>
    </submittedName>
</protein>
<dbReference type="EMBL" id="BMAW01049318">
    <property type="protein sequence ID" value="GFS70102.1"/>
    <property type="molecule type" value="Genomic_DNA"/>
</dbReference>
<comment type="caution">
    <text evidence="1">The sequence shown here is derived from an EMBL/GenBank/DDBJ whole genome shotgun (WGS) entry which is preliminary data.</text>
</comment>
<accession>A0A8X6MNS0</accession>
<dbReference type="AlphaFoldDB" id="A0A8X6MNS0"/>